<sequence length="197" mass="21821">MASELLTDQDLAADLSNLTVDTTKDKAKPSSQNARSSRSKPKSQPVAESWEDIDSGSDTAESSTETEDTSSSSTSQNLAQINTVSPPGPPPPTPSSPNYKLPYSLSNSSATKQSTFEHPSRRETGDAPQKRPEKSMATANRLIAAGLGMRPPKRSTEEREYDRVVREKERKKRDQQKAEQQRLKDEEERAKKSVWDD</sequence>
<feature type="region of interest" description="Disordered" evidence="1">
    <location>
        <begin position="1"/>
        <end position="197"/>
    </location>
</feature>
<accession>A0A6G1H7F3</accession>
<dbReference type="OrthoDB" id="5418203at2759"/>
<reference evidence="2" key="1">
    <citation type="journal article" date="2020" name="Stud. Mycol.">
        <title>101 Dothideomycetes genomes: a test case for predicting lifestyles and emergence of pathogens.</title>
        <authorList>
            <person name="Haridas S."/>
            <person name="Albert R."/>
            <person name="Binder M."/>
            <person name="Bloem J."/>
            <person name="Labutti K."/>
            <person name="Salamov A."/>
            <person name="Andreopoulos B."/>
            <person name="Baker S."/>
            <person name="Barry K."/>
            <person name="Bills G."/>
            <person name="Bluhm B."/>
            <person name="Cannon C."/>
            <person name="Castanera R."/>
            <person name="Culley D."/>
            <person name="Daum C."/>
            <person name="Ezra D."/>
            <person name="Gonzalez J."/>
            <person name="Henrissat B."/>
            <person name="Kuo A."/>
            <person name="Liang C."/>
            <person name="Lipzen A."/>
            <person name="Lutzoni F."/>
            <person name="Magnuson J."/>
            <person name="Mondo S."/>
            <person name="Nolan M."/>
            <person name="Ohm R."/>
            <person name="Pangilinan J."/>
            <person name="Park H.-J."/>
            <person name="Ramirez L."/>
            <person name="Alfaro M."/>
            <person name="Sun H."/>
            <person name="Tritt A."/>
            <person name="Yoshinaga Y."/>
            <person name="Zwiers L.-H."/>
            <person name="Turgeon B."/>
            <person name="Goodwin S."/>
            <person name="Spatafora J."/>
            <person name="Crous P."/>
            <person name="Grigoriev I."/>
        </authorList>
    </citation>
    <scope>NUCLEOTIDE SEQUENCE</scope>
    <source>
        <strain evidence="2">CBS 113979</strain>
    </source>
</reference>
<feature type="compositionally biased region" description="Basic and acidic residues" evidence="1">
    <location>
        <begin position="118"/>
        <end position="134"/>
    </location>
</feature>
<feature type="compositionally biased region" description="Basic and acidic residues" evidence="1">
    <location>
        <begin position="154"/>
        <end position="168"/>
    </location>
</feature>
<feature type="compositionally biased region" description="Polar residues" evidence="1">
    <location>
        <begin position="104"/>
        <end position="117"/>
    </location>
</feature>
<organism evidence="2 3">
    <name type="scientific">Aulographum hederae CBS 113979</name>
    <dbReference type="NCBI Taxonomy" id="1176131"/>
    <lineage>
        <taxon>Eukaryota</taxon>
        <taxon>Fungi</taxon>
        <taxon>Dikarya</taxon>
        <taxon>Ascomycota</taxon>
        <taxon>Pezizomycotina</taxon>
        <taxon>Dothideomycetes</taxon>
        <taxon>Pleosporomycetidae</taxon>
        <taxon>Aulographales</taxon>
        <taxon>Aulographaceae</taxon>
    </lineage>
</organism>
<dbReference type="Proteomes" id="UP000800041">
    <property type="component" value="Unassembled WGS sequence"/>
</dbReference>
<protein>
    <submittedName>
        <fullName evidence="2">Uncharacterized protein</fullName>
    </submittedName>
</protein>
<feature type="compositionally biased region" description="Low complexity" evidence="1">
    <location>
        <begin position="56"/>
        <end position="75"/>
    </location>
</feature>
<evidence type="ECO:0000313" key="3">
    <source>
        <dbReference type="Proteomes" id="UP000800041"/>
    </source>
</evidence>
<dbReference type="AlphaFoldDB" id="A0A6G1H7F3"/>
<evidence type="ECO:0000256" key="1">
    <source>
        <dbReference type="SAM" id="MobiDB-lite"/>
    </source>
</evidence>
<dbReference type="EMBL" id="ML977146">
    <property type="protein sequence ID" value="KAF1989146.1"/>
    <property type="molecule type" value="Genomic_DNA"/>
</dbReference>
<keyword evidence="3" id="KW-1185">Reference proteome</keyword>
<name>A0A6G1H7F3_9PEZI</name>
<gene>
    <name evidence="2" type="ORF">K402DRAFT_452388</name>
</gene>
<feature type="compositionally biased region" description="Pro residues" evidence="1">
    <location>
        <begin position="86"/>
        <end position="95"/>
    </location>
</feature>
<proteinExistence type="predicted"/>
<feature type="compositionally biased region" description="Basic and acidic residues" evidence="1">
    <location>
        <begin position="175"/>
        <end position="197"/>
    </location>
</feature>
<evidence type="ECO:0000313" key="2">
    <source>
        <dbReference type="EMBL" id="KAF1989146.1"/>
    </source>
</evidence>